<name>A0ACD5X9S9_AVESA</name>
<dbReference type="EnsemblPlants" id="AVESA.00010b.r2.4DG0760570.1">
    <property type="protein sequence ID" value="AVESA.00010b.r2.4DG0760570.1.CDS.1"/>
    <property type="gene ID" value="AVESA.00010b.r2.4DG0760570"/>
</dbReference>
<organism evidence="1 2">
    <name type="scientific">Avena sativa</name>
    <name type="common">Oat</name>
    <dbReference type="NCBI Taxonomy" id="4498"/>
    <lineage>
        <taxon>Eukaryota</taxon>
        <taxon>Viridiplantae</taxon>
        <taxon>Streptophyta</taxon>
        <taxon>Embryophyta</taxon>
        <taxon>Tracheophyta</taxon>
        <taxon>Spermatophyta</taxon>
        <taxon>Magnoliopsida</taxon>
        <taxon>Liliopsida</taxon>
        <taxon>Poales</taxon>
        <taxon>Poaceae</taxon>
        <taxon>BOP clade</taxon>
        <taxon>Pooideae</taxon>
        <taxon>Poodae</taxon>
        <taxon>Poeae</taxon>
        <taxon>Poeae Chloroplast Group 1 (Aveneae type)</taxon>
        <taxon>Aveninae</taxon>
        <taxon>Avena</taxon>
    </lineage>
</organism>
<evidence type="ECO:0000313" key="2">
    <source>
        <dbReference type="Proteomes" id="UP001732700"/>
    </source>
</evidence>
<keyword evidence="2" id="KW-1185">Reference proteome</keyword>
<accession>A0ACD5X9S9</accession>
<proteinExistence type="predicted"/>
<dbReference type="Proteomes" id="UP001732700">
    <property type="component" value="Chromosome 4D"/>
</dbReference>
<reference evidence="1" key="1">
    <citation type="submission" date="2021-05" db="EMBL/GenBank/DDBJ databases">
        <authorList>
            <person name="Scholz U."/>
            <person name="Mascher M."/>
            <person name="Fiebig A."/>
        </authorList>
    </citation>
    <scope>NUCLEOTIDE SEQUENCE [LARGE SCALE GENOMIC DNA]</scope>
</reference>
<reference evidence="1" key="2">
    <citation type="submission" date="2025-09" db="UniProtKB">
        <authorList>
            <consortium name="EnsemblPlants"/>
        </authorList>
    </citation>
    <scope>IDENTIFICATION</scope>
</reference>
<evidence type="ECO:0000313" key="1">
    <source>
        <dbReference type="EnsemblPlants" id="AVESA.00010b.r2.4DG0760570.1.CDS.1"/>
    </source>
</evidence>
<sequence length="246" mass="27502">MKLLPCCSAIEVLDEILNLQEKERLLTVALLWSWWYERNKGNHGEARMSVEGFQFAVRRHVDEWSSLLKKQAQIGLPSVSKWEVPPSGFIKLNIDAAFNEETRSGGWGVIGRDESADICVAAAGPLQHMSDAMHAEATAMSHAMQLVERMGMGRVIFETDCLNLKHAMTTSDYSLSLIGNLFSDMKFRLHMCFIEARVVFVPRACNRPAHVLAAKGVGEVQENHVVWTSDFPTDVTRLVTGERAVS</sequence>
<protein>
    <submittedName>
        <fullName evidence="1">Uncharacterized protein</fullName>
    </submittedName>
</protein>